<dbReference type="EMBL" id="JAHBMH010000073">
    <property type="protein sequence ID" value="KAK1932828.1"/>
    <property type="molecule type" value="Genomic_DNA"/>
</dbReference>
<dbReference type="AlphaFoldDB" id="A0AAD9LDR3"/>
<sequence>MREYFMRVWNRITTCTVPVEGKKTTVYILGAVNFVFFGVGTLALGIMNDSLEDVFIGVLQLFLPIVGWAWSIVWGILIIHEKSKEEEK</sequence>
<dbReference type="Proteomes" id="UP001195914">
    <property type="component" value="Unassembled WGS sequence"/>
</dbReference>
<feature type="transmembrane region" description="Helical" evidence="1">
    <location>
        <begin position="54"/>
        <end position="79"/>
    </location>
</feature>
<keyword evidence="3" id="KW-1185">Reference proteome</keyword>
<name>A0AAD9LDR3_BABDI</name>
<comment type="caution">
    <text evidence="2">The sequence shown here is derived from an EMBL/GenBank/DDBJ whole genome shotgun (WGS) entry which is preliminary data.</text>
</comment>
<keyword evidence="1" id="KW-0472">Membrane</keyword>
<evidence type="ECO:0000313" key="3">
    <source>
        <dbReference type="Proteomes" id="UP001195914"/>
    </source>
</evidence>
<gene>
    <name evidence="2" type="ORF">X943_000991</name>
</gene>
<accession>A0AAD9LDR3</accession>
<proteinExistence type="predicted"/>
<reference evidence="2" key="1">
    <citation type="journal article" date="2014" name="Nucleic Acids Res.">
        <title>The evolutionary dynamics of variant antigen genes in Babesia reveal a history of genomic innovation underlying host-parasite interaction.</title>
        <authorList>
            <person name="Jackson A.P."/>
            <person name="Otto T.D."/>
            <person name="Darby A."/>
            <person name="Ramaprasad A."/>
            <person name="Xia D."/>
            <person name="Echaide I.E."/>
            <person name="Farber M."/>
            <person name="Gahlot S."/>
            <person name="Gamble J."/>
            <person name="Gupta D."/>
            <person name="Gupta Y."/>
            <person name="Jackson L."/>
            <person name="Malandrin L."/>
            <person name="Malas T.B."/>
            <person name="Moussa E."/>
            <person name="Nair M."/>
            <person name="Reid A.J."/>
            <person name="Sanders M."/>
            <person name="Sharma J."/>
            <person name="Tracey A."/>
            <person name="Quail M.A."/>
            <person name="Weir W."/>
            <person name="Wastling J.M."/>
            <person name="Hall N."/>
            <person name="Willadsen P."/>
            <person name="Lingelbach K."/>
            <person name="Shiels B."/>
            <person name="Tait A."/>
            <person name="Berriman M."/>
            <person name="Allred D.R."/>
            <person name="Pain A."/>
        </authorList>
    </citation>
    <scope>NUCLEOTIDE SEQUENCE</scope>
    <source>
        <strain evidence="2">1802A</strain>
    </source>
</reference>
<organism evidence="2 3">
    <name type="scientific">Babesia divergens</name>
    <dbReference type="NCBI Taxonomy" id="32595"/>
    <lineage>
        <taxon>Eukaryota</taxon>
        <taxon>Sar</taxon>
        <taxon>Alveolata</taxon>
        <taxon>Apicomplexa</taxon>
        <taxon>Aconoidasida</taxon>
        <taxon>Piroplasmida</taxon>
        <taxon>Babesiidae</taxon>
        <taxon>Babesia</taxon>
    </lineage>
</organism>
<evidence type="ECO:0000256" key="1">
    <source>
        <dbReference type="SAM" id="Phobius"/>
    </source>
</evidence>
<keyword evidence="1" id="KW-0812">Transmembrane</keyword>
<reference evidence="2" key="2">
    <citation type="submission" date="2021-05" db="EMBL/GenBank/DDBJ databases">
        <authorList>
            <person name="Pain A."/>
        </authorList>
    </citation>
    <scope>NUCLEOTIDE SEQUENCE</scope>
    <source>
        <strain evidence="2">1802A</strain>
    </source>
</reference>
<protein>
    <submittedName>
        <fullName evidence="2">Uncharacterized protein</fullName>
    </submittedName>
</protein>
<evidence type="ECO:0000313" key="2">
    <source>
        <dbReference type="EMBL" id="KAK1932828.1"/>
    </source>
</evidence>
<keyword evidence="1" id="KW-1133">Transmembrane helix</keyword>
<feature type="transmembrane region" description="Helical" evidence="1">
    <location>
        <begin position="26"/>
        <end position="48"/>
    </location>
</feature>